<dbReference type="VEuPathDB" id="FungiDB:PSHT_01186"/>
<reference evidence="2" key="2">
    <citation type="journal article" date="2018" name="BMC Genomics">
        <title>Genomic insights into host adaptation between the wheat stripe rust pathogen (Puccinia striiformis f. sp. tritici) and the barley stripe rust pathogen (Puccinia striiformis f. sp. hordei).</title>
        <authorList>
            <person name="Xia C."/>
            <person name="Wang M."/>
            <person name="Yin C."/>
            <person name="Cornejo O.E."/>
            <person name="Hulbert S.H."/>
            <person name="Chen X."/>
        </authorList>
    </citation>
    <scope>NUCLEOTIDE SEQUENCE [LARGE SCALE GENOMIC DNA]</scope>
    <source>
        <strain evidence="2">93TX-2</strain>
    </source>
</reference>
<organism evidence="1 2">
    <name type="scientific">Puccinia striiformis</name>
    <dbReference type="NCBI Taxonomy" id="27350"/>
    <lineage>
        <taxon>Eukaryota</taxon>
        <taxon>Fungi</taxon>
        <taxon>Dikarya</taxon>
        <taxon>Basidiomycota</taxon>
        <taxon>Pucciniomycotina</taxon>
        <taxon>Pucciniomycetes</taxon>
        <taxon>Pucciniales</taxon>
        <taxon>Pucciniaceae</taxon>
        <taxon>Puccinia</taxon>
    </lineage>
</organism>
<keyword evidence="2" id="KW-1185">Reference proteome</keyword>
<sequence length="182" mass="20358">MYHSQDFSEKFLHTYRNSNWFGKSPVGHPSQEQFHLFLQSNFPSIHPKHGSYELPGYLFGTINTMQLTLLVLWAGVCKSVVSGGLAIPLMDPACCSSGSLDQARVCEFTFRSKSRLQLSKAKDLICPPNGILKDIPIVKDQDCRKTLSDIPYYCPKGVLQPIGSMKLREAQSHGCKPRSHTT</sequence>
<dbReference type="Proteomes" id="UP000238274">
    <property type="component" value="Unassembled WGS sequence"/>
</dbReference>
<accession>A0A2S4WL99</accession>
<reference evidence="2" key="3">
    <citation type="journal article" date="2018" name="Mol. Plant Microbe Interact.">
        <title>Genome sequence resources for the wheat stripe rust pathogen (Puccinia striiformis f. sp. tritici) and the barley stripe rust pathogen (Puccinia striiformis f. sp. hordei).</title>
        <authorList>
            <person name="Xia C."/>
            <person name="Wang M."/>
            <person name="Yin C."/>
            <person name="Cornejo O.E."/>
            <person name="Hulbert S.H."/>
            <person name="Chen X."/>
        </authorList>
    </citation>
    <scope>NUCLEOTIDE SEQUENCE [LARGE SCALE GENOMIC DNA]</scope>
    <source>
        <strain evidence="2">93TX-2</strain>
    </source>
</reference>
<dbReference type="VEuPathDB" id="FungiDB:PSTT_01675"/>
<reference evidence="1 2" key="1">
    <citation type="submission" date="2017-12" db="EMBL/GenBank/DDBJ databases">
        <title>Gene loss provides genomic basis for host adaptation in cereal stripe rust fungi.</title>
        <authorList>
            <person name="Xia C."/>
        </authorList>
    </citation>
    <scope>NUCLEOTIDE SEQUENCE [LARGE SCALE GENOMIC DNA]</scope>
    <source>
        <strain evidence="1 2">93TX-2</strain>
    </source>
</reference>
<dbReference type="EMBL" id="PKSM01000009">
    <property type="protein sequence ID" value="POW22529.1"/>
    <property type="molecule type" value="Genomic_DNA"/>
</dbReference>
<gene>
    <name evidence="1" type="ORF">PSHT_01186</name>
</gene>
<dbReference type="AlphaFoldDB" id="A0A2S4WL99"/>
<comment type="caution">
    <text evidence="1">The sequence shown here is derived from an EMBL/GenBank/DDBJ whole genome shotgun (WGS) entry which is preliminary data.</text>
</comment>
<protein>
    <submittedName>
        <fullName evidence="1">Uncharacterized protein</fullName>
    </submittedName>
</protein>
<name>A0A2S4WL99_9BASI</name>
<evidence type="ECO:0000313" key="1">
    <source>
        <dbReference type="EMBL" id="POW22529.1"/>
    </source>
</evidence>
<evidence type="ECO:0000313" key="2">
    <source>
        <dbReference type="Proteomes" id="UP000238274"/>
    </source>
</evidence>
<proteinExistence type="predicted"/>